<dbReference type="Proteomes" id="UP000249091">
    <property type="component" value="Chromosome 1"/>
</dbReference>
<dbReference type="KEGG" id="rcr:NCTC10994_00340"/>
<evidence type="ECO:0000313" key="2">
    <source>
        <dbReference type="Proteomes" id="UP000249091"/>
    </source>
</evidence>
<dbReference type="RefSeq" id="WP_072698105.1">
    <property type="nucleotide sequence ID" value="NZ_JAFBBL010000001.1"/>
</dbReference>
<keyword evidence="2" id="KW-1185">Reference proteome</keyword>
<accession>A0A2X4TN25</accession>
<gene>
    <name evidence="1" type="ORF">NCTC10994_00340</name>
</gene>
<name>A0A2X4TN25_9NOCA</name>
<evidence type="ECO:0000313" key="1">
    <source>
        <dbReference type="EMBL" id="SQI28591.1"/>
    </source>
</evidence>
<organism evidence="1 2">
    <name type="scientific">Rhodococcus coprophilus</name>
    <dbReference type="NCBI Taxonomy" id="38310"/>
    <lineage>
        <taxon>Bacteria</taxon>
        <taxon>Bacillati</taxon>
        <taxon>Actinomycetota</taxon>
        <taxon>Actinomycetes</taxon>
        <taxon>Mycobacteriales</taxon>
        <taxon>Nocardiaceae</taxon>
        <taxon>Rhodococcus</taxon>
    </lineage>
</organism>
<sequence>MASNRRLRLTFEFVVPDGTGKNIQDRHLERGVDMIEAAVRTMATEAFPYASAIDVTREWNYAWWADTDYAQKTYDLPANEFNTPKKSK</sequence>
<protein>
    <submittedName>
        <fullName evidence="1">Uncharacterized protein</fullName>
    </submittedName>
</protein>
<reference evidence="1 2" key="1">
    <citation type="submission" date="2018-06" db="EMBL/GenBank/DDBJ databases">
        <authorList>
            <consortium name="Pathogen Informatics"/>
            <person name="Doyle S."/>
        </authorList>
    </citation>
    <scope>NUCLEOTIDE SEQUENCE [LARGE SCALE GENOMIC DNA]</scope>
    <source>
        <strain evidence="1 2">NCTC10994</strain>
    </source>
</reference>
<proteinExistence type="predicted"/>
<dbReference type="AlphaFoldDB" id="A0A2X4TN25"/>
<dbReference type="EMBL" id="LS483468">
    <property type="protein sequence ID" value="SQI28591.1"/>
    <property type="molecule type" value="Genomic_DNA"/>
</dbReference>